<dbReference type="Pfam" id="PF07687">
    <property type="entry name" value="M20_dimer"/>
    <property type="match status" value="1"/>
</dbReference>
<dbReference type="InterPro" id="IPR011650">
    <property type="entry name" value="Peptidase_M20_dimer"/>
</dbReference>
<keyword evidence="8" id="KW-0378">Hydrolase</keyword>
<keyword evidence="14" id="KW-1185">Reference proteome</keyword>
<comment type="catalytic activity">
    <reaction evidence="11">
        <text>N-succinyl-(2S,6S)-2,6-diaminopimelate + H2O = (2S,6S)-2,6-diaminopimelate + succinate</text>
        <dbReference type="Rhea" id="RHEA:22608"/>
        <dbReference type="ChEBI" id="CHEBI:15377"/>
        <dbReference type="ChEBI" id="CHEBI:30031"/>
        <dbReference type="ChEBI" id="CHEBI:57609"/>
        <dbReference type="ChEBI" id="CHEBI:58087"/>
        <dbReference type="EC" id="3.5.1.18"/>
    </reaction>
</comment>
<comment type="cofactor">
    <cofactor evidence="1">
        <name>Co(2+)</name>
        <dbReference type="ChEBI" id="CHEBI:48828"/>
    </cofactor>
</comment>
<evidence type="ECO:0000256" key="2">
    <source>
        <dbReference type="ARBA" id="ARBA00001947"/>
    </source>
</evidence>
<dbReference type="Proteomes" id="UP000323521">
    <property type="component" value="Chromosome"/>
</dbReference>
<dbReference type="SUPFAM" id="SSF53187">
    <property type="entry name" value="Zn-dependent exopeptidases"/>
    <property type="match status" value="1"/>
</dbReference>
<dbReference type="EC" id="3.5.1.18" evidence="5"/>
<proteinExistence type="inferred from homology"/>
<gene>
    <name evidence="13" type="ORF">DCMF_20205</name>
</gene>
<comment type="pathway">
    <text evidence="3">Amino-acid biosynthesis; L-lysine biosynthesis via DAP pathway; LL-2,6-diaminopimelate from (S)-tetrahydrodipicolinate (succinylase route): step 3/3.</text>
</comment>
<dbReference type="PROSITE" id="PS00758">
    <property type="entry name" value="ARGE_DAPE_CPG2_1"/>
    <property type="match status" value="1"/>
</dbReference>
<feature type="domain" description="Peptidase M20 dimerisation" evidence="12">
    <location>
        <begin position="188"/>
        <end position="296"/>
    </location>
</feature>
<dbReference type="InterPro" id="IPR050072">
    <property type="entry name" value="Peptidase_M20A"/>
</dbReference>
<evidence type="ECO:0000256" key="5">
    <source>
        <dbReference type="ARBA" id="ARBA00011921"/>
    </source>
</evidence>
<dbReference type="GO" id="GO:0009014">
    <property type="term" value="F:succinyl-diaminopimelate desuccinylase activity"/>
    <property type="evidence" value="ECO:0007669"/>
    <property type="project" value="UniProtKB-EC"/>
</dbReference>
<dbReference type="InterPro" id="IPR001261">
    <property type="entry name" value="ArgE/DapE_CS"/>
</dbReference>
<evidence type="ECO:0000313" key="14">
    <source>
        <dbReference type="Proteomes" id="UP000323521"/>
    </source>
</evidence>
<evidence type="ECO:0000256" key="11">
    <source>
        <dbReference type="ARBA" id="ARBA00051301"/>
    </source>
</evidence>
<evidence type="ECO:0000256" key="3">
    <source>
        <dbReference type="ARBA" id="ARBA00005130"/>
    </source>
</evidence>
<dbReference type="GO" id="GO:0009089">
    <property type="term" value="P:lysine biosynthetic process via diaminopimelate"/>
    <property type="evidence" value="ECO:0007669"/>
    <property type="project" value="UniProtKB-UniPathway"/>
</dbReference>
<dbReference type="SUPFAM" id="SSF55031">
    <property type="entry name" value="Bacterial exopeptidase dimerisation domain"/>
    <property type="match status" value="1"/>
</dbReference>
<evidence type="ECO:0000256" key="1">
    <source>
        <dbReference type="ARBA" id="ARBA00001941"/>
    </source>
</evidence>
<dbReference type="Pfam" id="PF01546">
    <property type="entry name" value="Peptidase_M20"/>
    <property type="match status" value="1"/>
</dbReference>
<reference evidence="13 14" key="1">
    <citation type="submission" date="2016-10" db="EMBL/GenBank/DDBJ databases">
        <title>Complete Genome Sequence of Peptococcaceae strain DCMF.</title>
        <authorList>
            <person name="Edwards R.J."/>
            <person name="Holland S.I."/>
            <person name="Deshpande N.P."/>
            <person name="Wong Y.K."/>
            <person name="Ertan H."/>
            <person name="Manefield M."/>
            <person name="Russell T.L."/>
            <person name="Lee M.J."/>
        </authorList>
    </citation>
    <scope>NUCLEOTIDE SEQUENCE [LARGE SCALE GENOMIC DNA]</scope>
    <source>
        <strain evidence="13 14">DCMF</strain>
    </source>
</reference>
<dbReference type="AlphaFoldDB" id="A0A3G1KWN8"/>
<keyword evidence="9" id="KW-0862">Zinc</keyword>
<evidence type="ECO:0000256" key="10">
    <source>
        <dbReference type="ARBA" id="ARBA00023285"/>
    </source>
</evidence>
<comment type="similarity">
    <text evidence="4">Belongs to the peptidase M20A family.</text>
</comment>
<dbReference type="KEGG" id="fwa:DCMF_20205"/>
<dbReference type="InterPro" id="IPR002933">
    <property type="entry name" value="Peptidase_M20"/>
</dbReference>
<dbReference type="InterPro" id="IPR036264">
    <property type="entry name" value="Bact_exopeptidase_dim_dom"/>
</dbReference>
<dbReference type="UniPathway" id="UPA00034">
    <property type="reaction ID" value="UER00021"/>
</dbReference>
<keyword evidence="7" id="KW-0479">Metal-binding</keyword>
<dbReference type="Gene3D" id="3.40.630.10">
    <property type="entry name" value="Zn peptidases"/>
    <property type="match status" value="2"/>
</dbReference>
<keyword evidence="10" id="KW-0170">Cobalt</keyword>
<dbReference type="GO" id="GO:0046872">
    <property type="term" value="F:metal ion binding"/>
    <property type="evidence" value="ECO:0007669"/>
    <property type="project" value="UniProtKB-KW"/>
</dbReference>
<evidence type="ECO:0000256" key="7">
    <source>
        <dbReference type="ARBA" id="ARBA00022723"/>
    </source>
</evidence>
<dbReference type="PANTHER" id="PTHR43808">
    <property type="entry name" value="ACETYLORNITHINE DEACETYLASE"/>
    <property type="match status" value="1"/>
</dbReference>
<dbReference type="Gene3D" id="3.30.70.360">
    <property type="match status" value="1"/>
</dbReference>
<sequence length="396" mass="44324">MQAEEKEIMNRIEQDKEEMLRFLGTLVRANSENPPGNEKQVGLLIADKLREIGCRVEIQKVEEERFNVLGFIDGKEKGRLLFNGHMDTVKIGNPDEWKFDPLGGEIADGLMYGRGTTDMKAGLVSMIYAIKALVQSGIPFKKGLMFTAVIDEEVFFKGTQALLDEQKLDHCQMGFVSEPTGLQIATCLKGGIEFTARTYGKAAHSGMAYEGENAIYHMCKVVRALEDYNDQLKDRINLPGLKYPTVNVGKINGGLGVTFVPDFCEIEFDRQVLPGEDIQEVEKEIFDLIEEVGRKYQFKLELRKNQHFNTWRIKEDEAVVKLLDQACTDVLGMSPDISGLCGYCEVEMLASRGIPSVVFGPGEILTAHRPNECVKVQEVVDGAKVYGLLGYRFMKG</sequence>
<evidence type="ECO:0000256" key="4">
    <source>
        <dbReference type="ARBA" id="ARBA00006247"/>
    </source>
</evidence>
<organism evidence="13 14">
    <name type="scientific">Formimonas warabiya</name>
    <dbReference type="NCBI Taxonomy" id="1761012"/>
    <lineage>
        <taxon>Bacteria</taxon>
        <taxon>Bacillati</taxon>
        <taxon>Bacillota</taxon>
        <taxon>Clostridia</taxon>
        <taxon>Eubacteriales</taxon>
        <taxon>Peptococcaceae</taxon>
        <taxon>Candidatus Formimonas</taxon>
    </lineage>
</organism>
<dbReference type="OrthoDB" id="9792335at2"/>
<evidence type="ECO:0000256" key="9">
    <source>
        <dbReference type="ARBA" id="ARBA00022833"/>
    </source>
</evidence>
<protein>
    <recommendedName>
        <fullName evidence="6">Probable succinyl-diaminopimelate desuccinylase</fullName>
        <ecNumber evidence="5">3.5.1.18</ecNumber>
    </recommendedName>
</protein>
<name>A0A3G1KWN8_FORW1</name>
<accession>A0A3G1KWN8</accession>
<comment type="cofactor">
    <cofactor evidence="2">
        <name>Zn(2+)</name>
        <dbReference type="ChEBI" id="CHEBI:29105"/>
    </cofactor>
</comment>
<dbReference type="NCBIfam" id="TIGR01910">
    <property type="entry name" value="DapE-ArgE"/>
    <property type="match status" value="1"/>
</dbReference>
<evidence type="ECO:0000313" key="13">
    <source>
        <dbReference type="EMBL" id="ATW26779.1"/>
    </source>
</evidence>
<dbReference type="CDD" id="cd08659">
    <property type="entry name" value="M20_ArgE_DapE-like"/>
    <property type="match status" value="1"/>
</dbReference>
<evidence type="ECO:0000259" key="12">
    <source>
        <dbReference type="Pfam" id="PF07687"/>
    </source>
</evidence>
<dbReference type="InterPro" id="IPR010182">
    <property type="entry name" value="ArgE/DapE"/>
</dbReference>
<evidence type="ECO:0000256" key="8">
    <source>
        <dbReference type="ARBA" id="ARBA00022801"/>
    </source>
</evidence>
<dbReference type="EMBL" id="CP017634">
    <property type="protein sequence ID" value="ATW26779.1"/>
    <property type="molecule type" value="Genomic_DNA"/>
</dbReference>
<evidence type="ECO:0000256" key="6">
    <source>
        <dbReference type="ARBA" id="ARBA00016853"/>
    </source>
</evidence>
<dbReference type="RefSeq" id="WP_148136099.1">
    <property type="nucleotide sequence ID" value="NZ_CP017634.1"/>
</dbReference>